<protein>
    <submittedName>
        <fullName evidence="1">Uncharacterized protein</fullName>
    </submittedName>
</protein>
<dbReference type="Proteomes" id="UP000292424">
    <property type="component" value="Chromosome"/>
</dbReference>
<dbReference type="EMBL" id="CP044016">
    <property type="protein sequence ID" value="QES88555.1"/>
    <property type="molecule type" value="Genomic_DNA"/>
</dbReference>
<accession>A0A5P2FZB7</accession>
<evidence type="ECO:0000313" key="2">
    <source>
        <dbReference type="Proteomes" id="UP000292424"/>
    </source>
</evidence>
<gene>
    <name evidence="1" type="ORF">E0W69_007725</name>
</gene>
<proteinExistence type="predicted"/>
<organism evidence="1 2">
    <name type="scientific">Rhizosphaericola mali</name>
    <dbReference type="NCBI Taxonomy" id="2545455"/>
    <lineage>
        <taxon>Bacteria</taxon>
        <taxon>Pseudomonadati</taxon>
        <taxon>Bacteroidota</taxon>
        <taxon>Chitinophagia</taxon>
        <taxon>Chitinophagales</taxon>
        <taxon>Chitinophagaceae</taxon>
        <taxon>Rhizosphaericola</taxon>
    </lineage>
</organism>
<evidence type="ECO:0000313" key="1">
    <source>
        <dbReference type="EMBL" id="QES88555.1"/>
    </source>
</evidence>
<dbReference type="OrthoDB" id="798594at2"/>
<reference evidence="1 2" key="1">
    <citation type="submission" date="2019-09" db="EMBL/GenBank/DDBJ databases">
        <title>Complete genome sequence of Arachidicoccus sp. B3-10 isolated from apple orchard soil.</title>
        <authorList>
            <person name="Kim H.S."/>
            <person name="Han K.-I."/>
            <person name="Suh M.K."/>
            <person name="Lee K.C."/>
            <person name="Eom M.K."/>
            <person name="Kim J.-S."/>
            <person name="Kang S.W."/>
            <person name="Sin Y."/>
            <person name="Lee J.-S."/>
        </authorList>
    </citation>
    <scope>NUCLEOTIDE SEQUENCE [LARGE SCALE GENOMIC DNA]</scope>
    <source>
        <strain evidence="1 2">B3-10</strain>
    </source>
</reference>
<dbReference type="KEGG" id="arac:E0W69_007725"/>
<dbReference type="RefSeq" id="WP_131329445.1">
    <property type="nucleotide sequence ID" value="NZ_CP044016.1"/>
</dbReference>
<name>A0A5P2FZB7_9BACT</name>
<keyword evidence="2" id="KW-1185">Reference proteome</keyword>
<sequence length="64" mass="7572">MNLTDLNGFTLEVTNLDEAIRQSEAFFAYSQVDGDFSEFNKKQRAYWYDLHHKLLILKSNQNNE</sequence>
<dbReference type="AlphaFoldDB" id="A0A5P2FZB7"/>